<reference evidence="1" key="1">
    <citation type="journal article" date="2020" name="Stud. Mycol.">
        <title>101 Dothideomycetes genomes: a test case for predicting lifestyles and emergence of pathogens.</title>
        <authorList>
            <person name="Haridas S."/>
            <person name="Albert R."/>
            <person name="Binder M."/>
            <person name="Bloem J."/>
            <person name="Labutti K."/>
            <person name="Salamov A."/>
            <person name="Andreopoulos B."/>
            <person name="Baker S."/>
            <person name="Barry K."/>
            <person name="Bills G."/>
            <person name="Bluhm B."/>
            <person name="Cannon C."/>
            <person name="Castanera R."/>
            <person name="Culley D."/>
            <person name="Daum C."/>
            <person name="Ezra D."/>
            <person name="Gonzalez J."/>
            <person name="Henrissat B."/>
            <person name="Kuo A."/>
            <person name="Liang C."/>
            <person name="Lipzen A."/>
            <person name="Lutzoni F."/>
            <person name="Magnuson J."/>
            <person name="Mondo S."/>
            <person name="Nolan M."/>
            <person name="Ohm R."/>
            <person name="Pangilinan J."/>
            <person name="Park H.-J."/>
            <person name="Ramirez L."/>
            <person name="Alfaro M."/>
            <person name="Sun H."/>
            <person name="Tritt A."/>
            <person name="Yoshinaga Y."/>
            <person name="Zwiers L.-H."/>
            <person name="Turgeon B."/>
            <person name="Goodwin S."/>
            <person name="Spatafora J."/>
            <person name="Crous P."/>
            <person name="Grigoriev I."/>
        </authorList>
    </citation>
    <scope>NUCLEOTIDE SEQUENCE</scope>
    <source>
        <strain evidence="1">CBS 109.77</strain>
    </source>
</reference>
<dbReference type="EMBL" id="MU001952">
    <property type="protein sequence ID" value="KAF2792846.1"/>
    <property type="molecule type" value="Genomic_DNA"/>
</dbReference>
<dbReference type="AlphaFoldDB" id="A0A6A6X8Y1"/>
<organism evidence="1 2">
    <name type="scientific">Melanomma pulvis-pyrius CBS 109.77</name>
    <dbReference type="NCBI Taxonomy" id="1314802"/>
    <lineage>
        <taxon>Eukaryota</taxon>
        <taxon>Fungi</taxon>
        <taxon>Dikarya</taxon>
        <taxon>Ascomycota</taxon>
        <taxon>Pezizomycotina</taxon>
        <taxon>Dothideomycetes</taxon>
        <taxon>Pleosporomycetidae</taxon>
        <taxon>Pleosporales</taxon>
        <taxon>Melanommataceae</taxon>
        <taxon>Melanomma</taxon>
    </lineage>
</organism>
<evidence type="ECO:0000313" key="2">
    <source>
        <dbReference type="Proteomes" id="UP000799757"/>
    </source>
</evidence>
<dbReference type="Proteomes" id="UP000799757">
    <property type="component" value="Unassembled WGS sequence"/>
</dbReference>
<evidence type="ECO:0000313" key="1">
    <source>
        <dbReference type="EMBL" id="KAF2792846.1"/>
    </source>
</evidence>
<protein>
    <submittedName>
        <fullName evidence="1">Uncharacterized protein</fullName>
    </submittedName>
</protein>
<gene>
    <name evidence="1" type="ORF">K505DRAFT_386694</name>
</gene>
<accession>A0A6A6X8Y1</accession>
<sequence>MTTQAPPSPLLTAISHAGTSLVNLSRQLGDDAGLLEYAPSHLTEWMDHDYGNNITKRKVKISTVPSTTATTAPLVVVWASMISDRVIFETLADDGVWNTIDVAAVVASSNEWEIPFMMDDPPRPASHSNILRALVKFYTLKEDIALPKPFATFSNTFITHIVSACRRFKSPDTKSQARKNIKKQKERYLAMLQEHAADAASGSLVTTGSLDMTPQARASHEYAINQRLNFPELRTPETTNIGSSPVADREAELMSDNLSQHGTGHKYITPTAAESETSEGRLCANNLETDETSTVRQHVLESHEQENILNSVLETKIPTFGSTTIDWDSYHEYDLQSGRSAEDYETIIQEMVDAIGKYNSEIKDEHDALNNHRMNAMFNIKRIHQLRMVCMETKGVYESKLKLARTAASIVSAPKIHQTSDSQGSSSHMLKHYHVFTHRDAKFQANQDPQQKADILDDAIKDFDAAIEVDEDMLKQLQERLREGSIYQPTQIQILLALFLSQETIQNALLISENTAQVVISFLRVEFAAKDQFLLLPDHLHRTVHTFGPMPQLKRDLRLVKMEMPKFKSPIATVQSRFPR</sequence>
<proteinExistence type="predicted"/>
<name>A0A6A6X8Y1_9PLEO</name>
<keyword evidence="2" id="KW-1185">Reference proteome</keyword>